<evidence type="ECO:0000256" key="2">
    <source>
        <dbReference type="ARBA" id="ARBA00004514"/>
    </source>
</evidence>
<sequence length="665" mass="72653">MTTQQPRPLSENFSYSRASENSSPERSDSTMSNKTAPSHKDDTTSDTTSANDTPSSNAGQSNTKSPVINGKAHGARPVSEILTTGSFQPTEDAWIRNLSQYEKTLEEMATTSLDQNFKDELAAVQQWFKALSDSERTAGLYSLLQQSSPVQVRFFIAVLLQMAKNDPLNAILSNQHIAKVEETLKHAPPVGETRGHGNNPQTIPDISIGAATPTNSGNNRSRRLYDRYSLPAGIPEEVTTFLSNLDSDNANHRLTTQIILEGRRETNGSGSANGNRGNAYLSSSNQQPPYGYRSRPTSQHEADPASIFASNMFLASQNLSANGTGRTVGRSGQRPRSFCGVDAVSGAWRLKEPSNDRPGSAMGDYSSLASNWGMPLSPTLANFAEHASRGNIDRPKSRNDDRDVSSLHLSQLRINEANAARELFENELKSPTGNSSRRNANPAGLTIAVHEEYPIRDNFPRSANSLAPGSARNRNSFYGEDSLRSPAFVDGNRLQSPLPSPLYPPQHHSRSASRASSPIPPGFIPQWAQDSMKRLMSQNPQAAKQYVAMMQGAGSAGLDEGYHGIDKRDHHRGNPKNDHRGGQSRGAANIKNKGPEGVDLELLKDVPAWLRSLRLHKYTPMFEGMKWQDIIQLTDEELTAKGVAALGARRKMLKVFEGIKNETGL</sequence>
<feature type="domain" description="SAM" evidence="10">
    <location>
        <begin position="604"/>
        <end position="662"/>
    </location>
</feature>
<comment type="subunit">
    <text evidence="6">Monomer. Binds to RNA.</text>
</comment>
<name>A0A1Y1XZP9_9FUNG</name>
<dbReference type="CDD" id="cd09556">
    <property type="entry name" value="SAM_VTS1_fungal"/>
    <property type="match status" value="1"/>
</dbReference>
<dbReference type="Proteomes" id="UP000193498">
    <property type="component" value="Unassembled WGS sequence"/>
</dbReference>
<evidence type="ECO:0000256" key="1">
    <source>
        <dbReference type="ARBA" id="ARBA00004201"/>
    </source>
</evidence>
<dbReference type="PANTHER" id="PTHR12515">
    <property type="entry name" value="STERILE ALPHA MOTIF DOMAIN CONTAINING PROTEIN 4-RELATED"/>
    <property type="match status" value="1"/>
</dbReference>
<comment type="similarity">
    <text evidence="3">Belongs to the VTS1 family.</text>
</comment>
<dbReference type="Gene3D" id="1.10.150.50">
    <property type="entry name" value="Transcription Factor, Ets-1"/>
    <property type="match status" value="1"/>
</dbReference>
<evidence type="ECO:0000256" key="3">
    <source>
        <dbReference type="ARBA" id="ARBA00007325"/>
    </source>
</evidence>
<comment type="subcellular location">
    <subcellularLocation>
        <location evidence="1">Cytoplasm</location>
        <location evidence="1">P-body</location>
    </subcellularLocation>
    <subcellularLocation>
        <location evidence="2">Cytoplasm</location>
        <location evidence="2">Cytosol</location>
    </subcellularLocation>
</comment>
<feature type="compositionally biased region" description="Low complexity" evidence="9">
    <location>
        <begin position="267"/>
        <end position="279"/>
    </location>
</feature>
<dbReference type="EMBL" id="MCFE01000336">
    <property type="protein sequence ID" value="ORX91227.1"/>
    <property type="molecule type" value="Genomic_DNA"/>
</dbReference>
<evidence type="ECO:0000256" key="6">
    <source>
        <dbReference type="ARBA" id="ARBA00024046"/>
    </source>
</evidence>
<evidence type="ECO:0000259" key="10">
    <source>
        <dbReference type="PROSITE" id="PS50105"/>
    </source>
</evidence>
<dbReference type="PROSITE" id="PS50105">
    <property type="entry name" value="SAM_DOMAIN"/>
    <property type="match status" value="1"/>
</dbReference>
<reference evidence="11 12" key="1">
    <citation type="submission" date="2016-07" db="EMBL/GenBank/DDBJ databases">
        <title>Pervasive Adenine N6-methylation of Active Genes in Fungi.</title>
        <authorList>
            <consortium name="DOE Joint Genome Institute"/>
            <person name="Mondo S.J."/>
            <person name="Dannebaum R.O."/>
            <person name="Kuo R.C."/>
            <person name="Labutti K."/>
            <person name="Haridas S."/>
            <person name="Kuo A."/>
            <person name="Salamov A."/>
            <person name="Ahrendt S.R."/>
            <person name="Lipzen A."/>
            <person name="Sullivan W."/>
            <person name="Andreopoulos W.B."/>
            <person name="Clum A."/>
            <person name="Lindquist E."/>
            <person name="Daum C."/>
            <person name="Ramamoorthy G.K."/>
            <person name="Gryganskyi A."/>
            <person name="Culley D."/>
            <person name="Magnuson J.K."/>
            <person name="James T.Y."/>
            <person name="O'Malley M.A."/>
            <person name="Stajich J.E."/>
            <person name="Spatafora J.W."/>
            <person name="Visel A."/>
            <person name="Grigoriev I.V."/>
        </authorList>
    </citation>
    <scope>NUCLEOTIDE SEQUENCE [LARGE SCALE GENOMIC DNA]</scope>
    <source>
        <strain evidence="11 12">CBS 931.73</strain>
    </source>
</reference>
<comment type="caution">
    <text evidence="11">The sequence shown here is derived from an EMBL/GenBank/DDBJ whole genome shotgun (WGS) entry which is preliminary data.</text>
</comment>
<dbReference type="GO" id="GO:0005829">
    <property type="term" value="C:cytosol"/>
    <property type="evidence" value="ECO:0007669"/>
    <property type="project" value="UniProtKB-SubCell"/>
</dbReference>
<dbReference type="OrthoDB" id="2155283at2759"/>
<dbReference type="PANTHER" id="PTHR12515:SF5">
    <property type="entry name" value="PROTEIN SMAUG"/>
    <property type="match status" value="1"/>
</dbReference>
<feature type="region of interest" description="Disordered" evidence="9">
    <location>
        <begin position="458"/>
        <end position="526"/>
    </location>
</feature>
<dbReference type="AlphaFoldDB" id="A0A1Y1XZP9"/>
<evidence type="ECO:0000256" key="7">
    <source>
        <dbReference type="ARBA" id="ARBA00024136"/>
    </source>
</evidence>
<dbReference type="InterPro" id="IPR013761">
    <property type="entry name" value="SAM/pointed_sf"/>
</dbReference>
<feature type="region of interest" description="Disordered" evidence="9">
    <location>
        <begin position="260"/>
        <end position="302"/>
    </location>
</feature>
<organism evidence="11 12">
    <name type="scientific">Basidiobolus meristosporus CBS 931.73</name>
    <dbReference type="NCBI Taxonomy" id="1314790"/>
    <lineage>
        <taxon>Eukaryota</taxon>
        <taxon>Fungi</taxon>
        <taxon>Fungi incertae sedis</taxon>
        <taxon>Zoopagomycota</taxon>
        <taxon>Entomophthoromycotina</taxon>
        <taxon>Basidiobolomycetes</taxon>
        <taxon>Basidiobolales</taxon>
        <taxon>Basidiobolaceae</taxon>
        <taxon>Basidiobolus</taxon>
    </lineage>
</organism>
<dbReference type="Pfam" id="PF25479">
    <property type="entry name" value="Vts1"/>
    <property type="match status" value="1"/>
</dbReference>
<protein>
    <recommendedName>
        <fullName evidence="7">RNA-binding protein VTS1</fullName>
    </recommendedName>
</protein>
<dbReference type="InterPro" id="IPR001660">
    <property type="entry name" value="SAM"/>
</dbReference>
<dbReference type="InterPro" id="IPR037635">
    <property type="entry name" value="VTS1_SAM"/>
</dbReference>
<dbReference type="SMART" id="SM00454">
    <property type="entry name" value="SAM"/>
    <property type="match status" value="1"/>
</dbReference>
<feature type="region of interest" description="Disordered" evidence="9">
    <location>
        <begin position="558"/>
        <end position="594"/>
    </location>
</feature>
<dbReference type="Pfam" id="PF07647">
    <property type="entry name" value="SAM_2"/>
    <property type="match status" value="1"/>
</dbReference>
<evidence type="ECO:0000313" key="11">
    <source>
        <dbReference type="EMBL" id="ORX91227.1"/>
    </source>
</evidence>
<dbReference type="InterPro" id="IPR057327">
    <property type="entry name" value="Vts1_dom"/>
</dbReference>
<feature type="compositionally biased region" description="Low complexity" evidence="9">
    <location>
        <begin position="45"/>
        <end position="58"/>
    </location>
</feature>
<evidence type="ECO:0000313" key="12">
    <source>
        <dbReference type="Proteomes" id="UP000193498"/>
    </source>
</evidence>
<proteinExistence type="inferred from homology"/>
<feature type="region of interest" description="Disordered" evidence="9">
    <location>
        <begin position="188"/>
        <end position="222"/>
    </location>
</feature>
<evidence type="ECO:0000256" key="5">
    <source>
        <dbReference type="ARBA" id="ARBA00022884"/>
    </source>
</evidence>
<evidence type="ECO:0000256" key="4">
    <source>
        <dbReference type="ARBA" id="ARBA00022490"/>
    </source>
</evidence>
<keyword evidence="5" id="KW-0694">RNA-binding</keyword>
<dbReference type="GO" id="GO:0000289">
    <property type="term" value="P:nuclear-transcribed mRNA poly(A) tail shortening"/>
    <property type="evidence" value="ECO:0007669"/>
    <property type="project" value="TreeGrafter"/>
</dbReference>
<dbReference type="InParanoid" id="A0A1Y1XZP9"/>
<dbReference type="SUPFAM" id="SSF47769">
    <property type="entry name" value="SAM/Pointed domain"/>
    <property type="match status" value="1"/>
</dbReference>
<keyword evidence="12" id="KW-1185">Reference proteome</keyword>
<dbReference type="InterPro" id="IPR050897">
    <property type="entry name" value="SMAUG/VTS1_RNA-bind"/>
</dbReference>
<dbReference type="GO" id="GO:0000932">
    <property type="term" value="C:P-body"/>
    <property type="evidence" value="ECO:0007669"/>
    <property type="project" value="UniProtKB-SubCell"/>
</dbReference>
<feature type="region of interest" description="Disordered" evidence="9">
    <location>
        <begin position="1"/>
        <end position="71"/>
    </location>
</feature>
<feature type="compositionally biased region" description="Polar residues" evidence="9">
    <location>
        <begin position="1"/>
        <end position="22"/>
    </location>
</feature>
<accession>A0A1Y1XZP9</accession>
<evidence type="ECO:0000256" key="8">
    <source>
        <dbReference type="ARBA" id="ARBA00054767"/>
    </source>
</evidence>
<feature type="compositionally biased region" description="Polar residues" evidence="9">
    <location>
        <begin position="461"/>
        <end position="476"/>
    </location>
</feature>
<dbReference type="GO" id="GO:0003729">
    <property type="term" value="F:mRNA binding"/>
    <property type="evidence" value="ECO:0007669"/>
    <property type="project" value="InterPro"/>
</dbReference>
<gene>
    <name evidence="11" type="ORF">K493DRAFT_52735</name>
</gene>
<evidence type="ECO:0000256" key="9">
    <source>
        <dbReference type="SAM" id="MobiDB-lite"/>
    </source>
</evidence>
<comment type="function">
    <text evidence="8">RNA-binding protein involved in post-transcriptional regulation through transcript degradation.</text>
</comment>
<keyword evidence="4" id="KW-0963">Cytoplasm</keyword>